<dbReference type="Gene3D" id="1.10.3720.10">
    <property type="entry name" value="MetI-like"/>
    <property type="match status" value="1"/>
</dbReference>
<feature type="transmembrane region" description="Helical" evidence="7">
    <location>
        <begin position="236"/>
        <end position="257"/>
    </location>
</feature>
<keyword evidence="6 7" id="KW-0472">Membrane</keyword>
<protein>
    <submittedName>
        <fullName evidence="9">Carbohydrate ABC transporter permease</fullName>
    </submittedName>
</protein>
<dbReference type="Pfam" id="PF00528">
    <property type="entry name" value="BPD_transp_1"/>
    <property type="match status" value="1"/>
</dbReference>
<comment type="caution">
    <text evidence="9">The sequence shown here is derived from an EMBL/GenBank/DDBJ whole genome shotgun (WGS) entry which is preliminary data.</text>
</comment>
<gene>
    <name evidence="9" type="ORF">H7B67_03515</name>
</gene>
<dbReference type="SUPFAM" id="SSF161098">
    <property type="entry name" value="MetI-like"/>
    <property type="match status" value="1"/>
</dbReference>
<dbReference type="InterPro" id="IPR000515">
    <property type="entry name" value="MetI-like"/>
</dbReference>
<evidence type="ECO:0000259" key="8">
    <source>
        <dbReference type="PROSITE" id="PS50928"/>
    </source>
</evidence>
<dbReference type="RefSeq" id="WP_185118409.1">
    <property type="nucleotide sequence ID" value="NZ_JACJVQ010000003.1"/>
</dbReference>
<dbReference type="CDD" id="cd06261">
    <property type="entry name" value="TM_PBP2"/>
    <property type="match status" value="1"/>
</dbReference>
<sequence length="271" mass="30402">MSRTWKIMLPLVGALLAVIHLLPIYVALSVALKRPTDLTSRWQFPNYLYFEHFKNAFIDGELLRAFGNTLVLTVSTAILLVAIGSMTAYPLARIRSRLNRVWMNVILGVMMVPTLSIIVPLYSMMNRLNAINTYWGIVLILTTYNLPLSIFLYANFIRTIPRELDEAAKVDGCGHFGLFYRIVLPQLAPVTAAVLILKGLKVWNDYEFPLYFLQKPRNQTITLAISRFFSDTSFDFGSASAAAVLAVVPVTVLFLALQKYFVSGLTDGAIK</sequence>
<dbReference type="GO" id="GO:0055085">
    <property type="term" value="P:transmembrane transport"/>
    <property type="evidence" value="ECO:0007669"/>
    <property type="project" value="InterPro"/>
</dbReference>
<accession>A0A841SPQ6</accession>
<evidence type="ECO:0000256" key="4">
    <source>
        <dbReference type="ARBA" id="ARBA00022692"/>
    </source>
</evidence>
<proteinExistence type="inferred from homology"/>
<dbReference type="GO" id="GO:0005886">
    <property type="term" value="C:plasma membrane"/>
    <property type="evidence" value="ECO:0007669"/>
    <property type="project" value="UniProtKB-SubCell"/>
</dbReference>
<evidence type="ECO:0000256" key="6">
    <source>
        <dbReference type="ARBA" id="ARBA00023136"/>
    </source>
</evidence>
<organism evidence="9 10">
    <name type="scientific">Cohnella thailandensis</name>
    <dbReference type="NCBI Taxonomy" id="557557"/>
    <lineage>
        <taxon>Bacteria</taxon>
        <taxon>Bacillati</taxon>
        <taxon>Bacillota</taxon>
        <taxon>Bacilli</taxon>
        <taxon>Bacillales</taxon>
        <taxon>Paenibacillaceae</taxon>
        <taxon>Cohnella</taxon>
    </lineage>
</organism>
<evidence type="ECO:0000313" key="9">
    <source>
        <dbReference type="EMBL" id="MBB6633182.1"/>
    </source>
</evidence>
<dbReference type="AlphaFoldDB" id="A0A841SPQ6"/>
<evidence type="ECO:0000256" key="1">
    <source>
        <dbReference type="ARBA" id="ARBA00004651"/>
    </source>
</evidence>
<keyword evidence="3" id="KW-1003">Cell membrane</keyword>
<dbReference type="EMBL" id="JACJVQ010000003">
    <property type="protein sequence ID" value="MBB6633182.1"/>
    <property type="molecule type" value="Genomic_DNA"/>
</dbReference>
<reference evidence="9 10" key="1">
    <citation type="submission" date="2020-08" db="EMBL/GenBank/DDBJ databases">
        <title>Cohnella phylogeny.</title>
        <authorList>
            <person name="Dunlap C."/>
        </authorList>
    </citation>
    <scope>NUCLEOTIDE SEQUENCE [LARGE SCALE GENOMIC DNA]</scope>
    <source>
        <strain evidence="9 10">DSM 25241</strain>
    </source>
</reference>
<keyword evidence="4 7" id="KW-0812">Transmembrane</keyword>
<keyword evidence="10" id="KW-1185">Reference proteome</keyword>
<dbReference type="PROSITE" id="PS50928">
    <property type="entry name" value="ABC_TM1"/>
    <property type="match status" value="1"/>
</dbReference>
<feature type="transmembrane region" description="Helical" evidence="7">
    <location>
        <begin position="70"/>
        <end position="89"/>
    </location>
</feature>
<keyword evidence="2 7" id="KW-0813">Transport</keyword>
<feature type="transmembrane region" description="Helical" evidence="7">
    <location>
        <begin position="101"/>
        <end position="122"/>
    </location>
</feature>
<evidence type="ECO:0000256" key="3">
    <source>
        <dbReference type="ARBA" id="ARBA00022475"/>
    </source>
</evidence>
<dbReference type="InterPro" id="IPR035906">
    <property type="entry name" value="MetI-like_sf"/>
</dbReference>
<comment type="similarity">
    <text evidence="7">Belongs to the binding-protein-dependent transport system permease family.</text>
</comment>
<feature type="transmembrane region" description="Helical" evidence="7">
    <location>
        <begin position="178"/>
        <end position="197"/>
    </location>
</feature>
<keyword evidence="5 7" id="KW-1133">Transmembrane helix</keyword>
<evidence type="ECO:0000313" key="10">
    <source>
        <dbReference type="Proteomes" id="UP000535838"/>
    </source>
</evidence>
<dbReference type="PANTHER" id="PTHR32243">
    <property type="entry name" value="MALTOSE TRANSPORT SYSTEM PERMEASE-RELATED"/>
    <property type="match status" value="1"/>
</dbReference>
<feature type="transmembrane region" description="Helical" evidence="7">
    <location>
        <begin position="134"/>
        <end position="157"/>
    </location>
</feature>
<evidence type="ECO:0000256" key="7">
    <source>
        <dbReference type="RuleBase" id="RU363032"/>
    </source>
</evidence>
<dbReference type="Proteomes" id="UP000535838">
    <property type="component" value="Unassembled WGS sequence"/>
</dbReference>
<feature type="domain" description="ABC transmembrane type-1" evidence="8">
    <location>
        <begin position="66"/>
        <end position="257"/>
    </location>
</feature>
<dbReference type="InterPro" id="IPR050901">
    <property type="entry name" value="BP-dep_ABC_trans_perm"/>
</dbReference>
<evidence type="ECO:0000256" key="2">
    <source>
        <dbReference type="ARBA" id="ARBA00022448"/>
    </source>
</evidence>
<dbReference type="PANTHER" id="PTHR32243:SF24">
    <property type="entry name" value="DIACETYLCHITOBIOSE UPTAKE SYSTEM PERMEASE PROTEIN NGCG"/>
    <property type="match status" value="1"/>
</dbReference>
<comment type="subcellular location">
    <subcellularLocation>
        <location evidence="1 7">Cell membrane</location>
        <topology evidence="1 7">Multi-pass membrane protein</topology>
    </subcellularLocation>
</comment>
<evidence type="ECO:0000256" key="5">
    <source>
        <dbReference type="ARBA" id="ARBA00022989"/>
    </source>
</evidence>
<name>A0A841SPQ6_9BACL</name>